<dbReference type="HAMAP" id="MF_01815">
    <property type="entry name" value="FabH"/>
    <property type="match status" value="1"/>
</dbReference>
<evidence type="ECO:0000256" key="7">
    <source>
        <dbReference type="ARBA" id="ARBA00022832"/>
    </source>
</evidence>
<dbReference type="Gene3D" id="3.40.47.10">
    <property type="match status" value="1"/>
</dbReference>
<evidence type="ECO:0000256" key="13">
    <source>
        <dbReference type="HAMAP-Rule" id="MF_01815"/>
    </source>
</evidence>
<dbReference type="GO" id="GO:0004315">
    <property type="term" value="F:3-oxoacyl-[acyl-carrier-protein] synthase activity"/>
    <property type="evidence" value="ECO:0007669"/>
    <property type="project" value="InterPro"/>
</dbReference>
<dbReference type="SUPFAM" id="SSF53901">
    <property type="entry name" value="Thiolase-like"/>
    <property type="match status" value="1"/>
</dbReference>
<dbReference type="GO" id="GO:0044550">
    <property type="term" value="P:secondary metabolite biosynthetic process"/>
    <property type="evidence" value="ECO:0007669"/>
    <property type="project" value="TreeGrafter"/>
</dbReference>
<dbReference type="EMBL" id="VJWA01000001">
    <property type="protein sequence ID" value="TRW18216.1"/>
    <property type="molecule type" value="Genomic_DNA"/>
</dbReference>
<feature type="active site" evidence="13">
    <location>
        <position position="250"/>
    </location>
</feature>
<proteinExistence type="inferred from homology"/>
<evidence type="ECO:0000256" key="4">
    <source>
        <dbReference type="ARBA" id="ARBA00022490"/>
    </source>
</evidence>
<evidence type="ECO:0000256" key="8">
    <source>
        <dbReference type="ARBA" id="ARBA00023098"/>
    </source>
</evidence>
<keyword evidence="9 13" id="KW-0275">Fatty acid biosynthesis</keyword>
<evidence type="ECO:0000256" key="3">
    <source>
        <dbReference type="ARBA" id="ARBA00012333"/>
    </source>
</evidence>
<feature type="domain" description="Beta-ketoacyl-[acyl-carrier-protein] synthase III C-terminal" evidence="14">
    <location>
        <begin position="235"/>
        <end position="323"/>
    </location>
</feature>
<feature type="active site" evidence="13">
    <location>
        <position position="280"/>
    </location>
</feature>
<name>A0A552UJ10_9SPHN</name>
<sequence>MRRARIIGTGSYLPDRILTNAELAAQVDTSDEWIIERTGIRQRHIAADGELTSDLAVAAANRALAMAGLTPDDIDLIVVATATADQTFPSCATVVQHKLGMRHGVAFDVAAVCSGFLYALSVADAMLVTGAANSALVIGAETFSRLLDWEDRATCVLFGDGAGAIVLRVEEGAGTSADRGILAHRLHSDGKYNDLLYVDGGPGSTGTVGKLRMKGKEVFRHAVTNLASVMTETLGAAGLAADDVAWVIPHQANLRILEGTAKKLHLPIERVVVTVDAHANTSAASVPLALDTAVRDGRIKPYDLLLLEAMGGGFTWGAAAVRW</sequence>
<evidence type="ECO:0000256" key="1">
    <source>
        <dbReference type="ARBA" id="ARBA00005194"/>
    </source>
</evidence>
<evidence type="ECO:0000259" key="15">
    <source>
        <dbReference type="Pfam" id="PF08545"/>
    </source>
</evidence>
<dbReference type="InterPro" id="IPR013747">
    <property type="entry name" value="ACP_syn_III_C"/>
</dbReference>
<keyword evidence="4 13" id="KW-0963">Cytoplasm</keyword>
<comment type="domain">
    <text evidence="13">The last Arg residue of the ACP-binding site is essential for the weak association between ACP/AcpP and FabH.</text>
</comment>
<comment type="caution">
    <text evidence="16">The sequence shown here is derived from an EMBL/GenBank/DDBJ whole genome shotgun (WGS) entry which is preliminary data.</text>
</comment>
<dbReference type="EC" id="2.3.1.180" evidence="3 13"/>
<comment type="catalytic activity">
    <reaction evidence="12">
        <text>malonyl-[ACP] + acetyl-CoA + H(+) = 3-oxobutanoyl-[ACP] + CO2 + CoA</text>
        <dbReference type="Rhea" id="RHEA:12080"/>
        <dbReference type="Rhea" id="RHEA-COMP:9623"/>
        <dbReference type="Rhea" id="RHEA-COMP:9625"/>
        <dbReference type="ChEBI" id="CHEBI:15378"/>
        <dbReference type="ChEBI" id="CHEBI:16526"/>
        <dbReference type="ChEBI" id="CHEBI:57287"/>
        <dbReference type="ChEBI" id="CHEBI:57288"/>
        <dbReference type="ChEBI" id="CHEBI:78449"/>
        <dbReference type="ChEBI" id="CHEBI:78450"/>
        <dbReference type="EC" id="2.3.1.180"/>
    </reaction>
    <physiologicalReaction direction="left-to-right" evidence="12">
        <dbReference type="Rhea" id="RHEA:12081"/>
    </physiologicalReaction>
</comment>
<dbReference type="Proteomes" id="UP000317894">
    <property type="component" value="Unassembled WGS sequence"/>
</dbReference>
<keyword evidence="5 13" id="KW-0444">Lipid biosynthesis</keyword>
<reference evidence="16 17" key="1">
    <citation type="submission" date="2019-07" db="EMBL/GenBank/DDBJ databases">
        <title>Novel species isolated from glacier.</title>
        <authorList>
            <person name="Liu Q."/>
            <person name="Xin Y.-H."/>
        </authorList>
    </citation>
    <scope>NUCLEOTIDE SEQUENCE [LARGE SCALE GENOMIC DNA]</scope>
    <source>
        <strain evidence="16 17">LB1R16</strain>
    </source>
</reference>
<organism evidence="16 17">
    <name type="scientific">Glacieibacterium frigidum</name>
    <dbReference type="NCBI Taxonomy" id="2593303"/>
    <lineage>
        <taxon>Bacteria</taxon>
        <taxon>Pseudomonadati</taxon>
        <taxon>Pseudomonadota</taxon>
        <taxon>Alphaproteobacteria</taxon>
        <taxon>Sphingomonadales</taxon>
        <taxon>Sphingosinicellaceae</taxon>
        <taxon>Glacieibacterium</taxon>
    </lineage>
</organism>
<dbReference type="NCBIfam" id="NF006829">
    <property type="entry name" value="PRK09352.1"/>
    <property type="match status" value="1"/>
</dbReference>
<evidence type="ECO:0000259" key="14">
    <source>
        <dbReference type="Pfam" id="PF08541"/>
    </source>
</evidence>
<evidence type="ECO:0000256" key="2">
    <source>
        <dbReference type="ARBA" id="ARBA00008642"/>
    </source>
</evidence>
<dbReference type="InterPro" id="IPR004655">
    <property type="entry name" value="FabH"/>
</dbReference>
<dbReference type="RefSeq" id="WP_144236909.1">
    <property type="nucleotide sequence ID" value="NZ_VJWA01000001.1"/>
</dbReference>
<dbReference type="AlphaFoldDB" id="A0A552UJ10"/>
<feature type="active site" evidence="13">
    <location>
        <position position="113"/>
    </location>
</feature>
<dbReference type="NCBIfam" id="TIGR00747">
    <property type="entry name" value="fabH"/>
    <property type="match status" value="1"/>
</dbReference>
<dbReference type="Pfam" id="PF08545">
    <property type="entry name" value="ACP_syn_III"/>
    <property type="match status" value="1"/>
</dbReference>
<dbReference type="InterPro" id="IPR016039">
    <property type="entry name" value="Thiolase-like"/>
</dbReference>
<evidence type="ECO:0000256" key="12">
    <source>
        <dbReference type="ARBA" id="ARBA00051096"/>
    </source>
</evidence>
<keyword evidence="17" id="KW-1185">Reference proteome</keyword>
<dbReference type="OrthoDB" id="9815506at2"/>
<keyword evidence="7 13" id="KW-0276">Fatty acid metabolism</keyword>
<evidence type="ECO:0000256" key="11">
    <source>
        <dbReference type="ARBA" id="ARBA00023315"/>
    </source>
</evidence>
<accession>A0A552UJ10</accession>
<keyword evidence="11 13" id="KW-0012">Acyltransferase</keyword>
<comment type="subcellular location">
    <subcellularLocation>
        <location evidence="13">Cytoplasm</location>
    </subcellularLocation>
</comment>
<evidence type="ECO:0000256" key="6">
    <source>
        <dbReference type="ARBA" id="ARBA00022679"/>
    </source>
</evidence>
<dbReference type="GO" id="GO:0006633">
    <property type="term" value="P:fatty acid biosynthetic process"/>
    <property type="evidence" value="ECO:0007669"/>
    <property type="project" value="UniProtKB-UniRule"/>
</dbReference>
<dbReference type="CDD" id="cd00830">
    <property type="entry name" value="KAS_III"/>
    <property type="match status" value="1"/>
</dbReference>
<comment type="function">
    <text evidence="13">Catalyzes the condensation reaction of fatty acid synthesis by the addition to an acyl acceptor of two carbons from malonyl-ACP. Catalyzes the first condensation reaction which initiates fatty acid synthesis and may therefore play a role in governing the total rate of fatty acid production. Possesses both acetoacetyl-ACP synthase and acetyl transacylase activities. Its substrate specificity determines the biosynthesis of branched-chain and/or straight-chain of fatty acids.</text>
</comment>
<dbReference type="FunFam" id="3.40.47.10:FF:000004">
    <property type="entry name" value="3-oxoacyl-[acyl-carrier-protein] synthase 3"/>
    <property type="match status" value="1"/>
</dbReference>
<dbReference type="GO" id="GO:0005737">
    <property type="term" value="C:cytoplasm"/>
    <property type="evidence" value="ECO:0007669"/>
    <property type="project" value="UniProtKB-SubCell"/>
</dbReference>
<comment type="similarity">
    <text evidence="2 13">Belongs to the thiolase-like superfamily. FabH family.</text>
</comment>
<dbReference type="UniPathway" id="UPA00094"/>
<protein>
    <recommendedName>
        <fullName evidence="3 13">Beta-ketoacyl-[acyl-carrier-protein] synthase III</fullName>
        <shortName evidence="13">Beta-ketoacyl-ACP synthase III</shortName>
        <shortName evidence="13">KAS III</shortName>
        <ecNumber evidence="3 13">2.3.1.180</ecNumber>
    </recommendedName>
    <alternativeName>
        <fullName evidence="13">3-oxoacyl-[acyl-carrier-protein] synthase 3</fullName>
    </alternativeName>
    <alternativeName>
        <fullName evidence="13">3-oxoacyl-[acyl-carrier-protein] synthase III</fullName>
    </alternativeName>
</protein>
<keyword evidence="6 13" id="KW-0808">Transferase</keyword>
<keyword evidence="8 13" id="KW-0443">Lipid metabolism</keyword>
<evidence type="ECO:0000256" key="10">
    <source>
        <dbReference type="ARBA" id="ARBA00023268"/>
    </source>
</evidence>
<gene>
    <name evidence="13" type="primary">fabH</name>
    <name evidence="16" type="ORF">FMM06_08990</name>
</gene>
<evidence type="ECO:0000256" key="9">
    <source>
        <dbReference type="ARBA" id="ARBA00023160"/>
    </source>
</evidence>
<comment type="subunit">
    <text evidence="13">Homodimer.</text>
</comment>
<comment type="pathway">
    <text evidence="1 13">Lipid metabolism; fatty acid biosynthesis.</text>
</comment>
<dbReference type="Pfam" id="PF08541">
    <property type="entry name" value="ACP_syn_III_C"/>
    <property type="match status" value="1"/>
</dbReference>
<evidence type="ECO:0000313" key="17">
    <source>
        <dbReference type="Proteomes" id="UP000317894"/>
    </source>
</evidence>
<dbReference type="InterPro" id="IPR013751">
    <property type="entry name" value="ACP_syn_III_N"/>
</dbReference>
<feature type="domain" description="Beta-ketoacyl-[acyl-carrier-protein] synthase III N-terminal" evidence="15">
    <location>
        <begin position="107"/>
        <end position="190"/>
    </location>
</feature>
<feature type="region of interest" description="ACP-binding" evidence="13">
    <location>
        <begin position="251"/>
        <end position="255"/>
    </location>
</feature>
<keyword evidence="10 13" id="KW-0511">Multifunctional enzyme</keyword>
<evidence type="ECO:0000256" key="5">
    <source>
        <dbReference type="ARBA" id="ARBA00022516"/>
    </source>
</evidence>
<dbReference type="PANTHER" id="PTHR34069:SF2">
    <property type="entry name" value="BETA-KETOACYL-[ACYL-CARRIER-PROTEIN] SYNTHASE III"/>
    <property type="match status" value="1"/>
</dbReference>
<dbReference type="GO" id="GO:0033818">
    <property type="term" value="F:beta-ketoacyl-acyl-carrier-protein synthase III activity"/>
    <property type="evidence" value="ECO:0007669"/>
    <property type="project" value="UniProtKB-UniRule"/>
</dbReference>
<dbReference type="PANTHER" id="PTHR34069">
    <property type="entry name" value="3-OXOACYL-[ACYL-CARRIER-PROTEIN] SYNTHASE 3"/>
    <property type="match status" value="1"/>
</dbReference>
<evidence type="ECO:0000313" key="16">
    <source>
        <dbReference type="EMBL" id="TRW18216.1"/>
    </source>
</evidence>